<dbReference type="SUPFAM" id="SSF57701">
    <property type="entry name" value="Zn2/Cys6 DNA-binding domain"/>
    <property type="match status" value="1"/>
</dbReference>
<protein>
    <recommendedName>
        <fullName evidence="8">Zn(2)-C6 fungal-type domain-containing protein</fullName>
    </recommendedName>
</protein>
<dbReference type="InterPro" id="IPR001138">
    <property type="entry name" value="Zn2Cys6_DnaBD"/>
</dbReference>
<dbReference type="InterPro" id="IPR021858">
    <property type="entry name" value="Fun_TF"/>
</dbReference>
<dbReference type="GO" id="GO:0003677">
    <property type="term" value="F:DNA binding"/>
    <property type="evidence" value="ECO:0007669"/>
    <property type="project" value="UniProtKB-KW"/>
</dbReference>
<evidence type="ECO:0000256" key="7">
    <source>
        <dbReference type="SAM" id="MobiDB-lite"/>
    </source>
</evidence>
<sequence length="554" mass="62673">MAAPTSEIESGEAPEQLASKKRSRAKAPKVRTGCLTCKIRRVKCDEGKPACKRCIRFGTTCDGYLQPRHETKITEGKRKVQRPIEPKQPGILALCRSLSSNQFSNDGEYYYFRLFCHQTAPQLSSCTQWTESQLWSKIVLQASETEPCIRHAIIAIGALDFKDWAAWSSKPELASARRQVAYHEYHRAILALKTGIAEERIDLRTRILACVLFACFESYHGNKNEAVSQIFAGTEMVGEYLRVKATEEPGNTTLSRPGLEESIYMTFVVVEIQAMTIGGRKCKEWHAERMKNSRAAMQPIPSEFSTLQEATHSLALIILGSCHWWLAKRNTMFSLAATHATLVEGVPPSDELPTSQLSIFMTELEQWIVAFKTLWRRAKSRQGEAIFKKAALVRLFYLSSYLWLASGASNSQVSHRFTRELEEVIHLSTTLMELPGDSVIDASFSLDTRIVLPLTIVGFFYRHRACRRRVIDIFSKLSRREGLWDTLWTGKVIAWVAQQEEVGLTDEEYVPDDAVLRVTSLDTDTVKRSTLVCGVQNVRGSKSKTGLRETVIYW</sequence>
<dbReference type="RefSeq" id="XP_024727267.1">
    <property type="nucleotide sequence ID" value="XM_024881963.1"/>
</dbReference>
<dbReference type="AlphaFoldDB" id="A0A2J6SHX8"/>
<gene>
    <name evidence="9" type="ORF">K444DRAFT_621739</name>
</gene>
<dbReference type="Pfam" id="PF00172">
    <property type="entry name" value="Zn_clus"/>
    <property type="match status" value="1"/>
</dbReference>
<organism evidence="9 10">
    <name type="scientific">Hyaloscypha bicolor E</name>
    <dbReference type="NCBI Taxonomy" id="1095630"/>
    <lineage>
        <taxon>Eukaryota</taxon>
        <taxon>Fungi</taxon>
        <taxon>Dikarya</taxon>
        <taxon>Ascomycota</taxon>
        <taxon>Pezizomycotina</taxon>
        <taxon>Leotiomycetes</taxon>
        <taxon>Helotiales</taxon>
        <taxon>Hyaloscyphaceae</taxon>
        <taxon>Hyaloscypha</taxon>
        <taxon>Hyaloscypha bicolor</taxon>
    </lineage>
</organism>
<keyword evidence="2" id="KW-0862">Zinc</keyword>
<evidence type="ECO:0000256" key="6">
    <source>
        <dbReference type="ARBA" id="ARBA00023242"/>
    </source>
</evidence>
<dbReference type="Proteomes" id="UP000235371">
    <property type="component" value="Unassembled WGS sequence"/>
</dbReference>
<keyword evidence="10" id="KW-1185">Reference proteome</keyword>
<evidence type="ECO:0000256" key="1">
    <source>
        <dbReference type="ARBA" id="ARBA00022723"/>
    </source>
</evidence>
<evidence type="ECO:0000313" key="10">
    <source>
        <dbReference type="Proteomes" id="UP000235371"/>
    </source>
</evidence>
<dbReference type="PANTHER" id="PTHR36206">
    <property type="entry name" value="ASPERCRYPTIN BIOSYNTHESIS CLUSTER-SPECIFIC TRANSCRIPTION REGULATOR ATNN-RELATED"/>
    <property type="match status" value="1"/>
</dbReference>
<keyword evidence="5" id="KW-0804">Transcription</keyword>
<evidence type="ECO:0000256" key="4">
    <source>
        <dbReference type="ARBA" id="ARBA00023125"/>
    </source>
</evidence>
<evidence type="ECO:0000256" key="5">
    <source>
        <dbReference type="ARBA" id="ARBA00023163"/>
    </source>
</evidence>
<dbReference type="Gene3D" id="4.10.240.10">
    <property type="entry name" value="Zn(2)-C6 fungal-type DNA-binding domain"/>
    <property type="match status" value="1"/>
</dbReference>
<dbReference type="InterPro" id="IPR052360">
    <property type="entry name" value="Transcr_Regulatory_Proteins"/>
</dbReference>
<evidence type="ECO:0000259" key="8">
    <source>
        <dbReference type="PROSITE" id="PS50048"/>
    </source>
</evidence>
<reference evidence="9 10" key="1">
    <citation type="submission" date="2016-04" db="EMBL/GenBank/DDBJ databases">
        <title>A degradative enzymes factory behind the ericoid mycorrhizal symbiosis.</title>
        <authorList>
            <consortium name="DOE Joint Genome Institute"/>
            <person name="Martino E."/>
            <person name="Morin E."/>
            <person name="Grelet G."/>
            <person name="Kuo A."/>
            <person name="Kohler A."/>
            <person name="Daghino S."/>
            <person name="Barry K."/>
            <person name="Choi C."/>
            <person name="Cichocki N."/>
            <person name="Clum A."/>
            <person name="Copeland A."/>
            <person name="Hainaut M."/>
            <person name="Haridas S."/>
            <person name="Labutti K."/>
            <person name="Lindquist E."/>
            <person name="Lipzen A."/>
            <person name="Khouja H.-R."/>
            <person name="Murat C."/>
            <person name="Ohm R."/>
            <person name="Olson A."/>
            <person name="Spatafora J."/>
            <person name="Veneault-Fourrey C."/>
            <person name="Henrissat B."/>
            <person name="Grigoriev I."/>
            <person name="Martin F."/>
            <person name="Perotto S."/>
        </authorList>
    </citation>
    <scope>NUCLEOTIDE SEQUENCE [LARGE SCALE GENOMIC DNA]</scope>
    <source>
        <strain evidence="9 10">E</strain>
    </source>
</reference>
<feature type="region of interest" description="Disordered" evidence="7">
    <location>
        <begin position="1"/>
        <end position="24"/>
    </location>
</feature>
<dbReference type="PANTHER" id="PTHR36206:SF4">
    <property type="entry name" value="HYPOTHETICAL CONSERVED PROTEIN (EUROFUNG)-RELATED"/>
    <property type="match status" value="1"/>
</dbReference>
<dbReference type="PRINTS" id="PR00755">
    <property type="entry name" value="AFLATOXINBRP"/>
</dbReference>
<accession>A0A2J6SHX8</accession>
<dbReference type="PROSITE" id="PS00463">
    <property type="entry name" value="ZN2_CY6_FUNGAL_1"/>
    <property type="match status" value="1"/>
</dbReference>
<dbReference type="OrthoDB" id="3598904at2759"/>
<name>A0A2J6SHX8_9HELO</name>
<dbReference type="InParanoid" id="A0A2J6SHX8"/>
<dbReference type="EMBL" id="KZ613913">
    <property type="protein sequence ID" value="PMD50363.1"/>
    <property type="molecule type" value="Genomic_DNA"/>
</dbReference>
<dbReference type="PROSITE" id="PS50048">
    <property type="entry name" value="ZN2_CY6_FUNGAL_2"/>
    <property type="match status" value="1"/>
</dbReference>
<dbReference type="CDD" id="cd00067">
    <property type="entry name" value="GAL4"/>
    <property type="match status" value="1"/>
</dbReference>
<feature type="domain" description="Zn(2)-C6 fungal-type" evidence="8">
    <location>
        <begin position="33"/>
        <end position="61"/>
    </location>
</feature>
<dbReference type="Pfam" id="PF11951">
    <property type="entry name" value="Fungal_trans_2"/>
    <property type="match status" value="1"/>
</dbReference>
<dbReference type="SMART" id="SM00066">
    <property type="entry name" value="GAL4"/>
    <property type="match status" value="1"/>
</dbReference>
<evidence type="ECO:0000313" key="9">
    <source>
        <dbReference type="EMBL" id="PMD50363.1"/>
    </source>
</evidence>
<keyword evidence="4" id="KW-0238">DNA-binding</keyword>
<evidence type="ECO:0000256" key="2">
    <source>
        <dbReference type="ARBA" id="ARBA00022833"/>
    </source>
</evidence>
<dbReference type="GO" id="GO:0000981">
    <property type="term" value="F:DNA-binding transcription factor activity, RNA polymerase II-specific"/>
    <property type="evidence" value="ECO:0007669"/>
    <property type="project" value="InterPro"/>
</dbReference>
<dbReference type="GeneID" id="36590040"/>
<keyword evidence="1" id="KW-0479">Metal-binding</keyword>
<keyword evidence="6" id="KW-0539">Nucleus</keyword>
<keyword evidence="3" id="KW-0805">Transcription regulation</keyword>
<dbReference type="InterPro" id="IPR036864">
    <property type="entry name" value="Zn2-C6_fun-type_DNA-bd_sf"/>
</dbReference>
<evidence type="ECO:0000256" key="3">
    <source>
        <dbReference type="ARBA" id="ARBA00023015"/>
    </source>
</evidence>
<dbReference type="GO" id="GO:0008270">
    <property type="term" value="F:zinc ion binding"/>
    <property type="evidence" value="ECO:0007669"/>
    <property type="project" value="InterPro"/>
</dbReference>
<proteinExistence type="predicted"/>